<comment type="catalytic activity">
    <reaction evidence="12">
        <text>5-phospho-beta-D-ribosylamine + glycine + ATP = N(1)-(5-phospho-beta-D-ribosyl)glycinamide + ADP + phosphate + H(+)</text>
        <dbReference type="Rhea" id="RHEA:17453"/>
        <dbReference type="ChEBI" id="CHEBI:15378"/>
        <dbReference type="ChEBI" id="CHEBI:30616"/>
        <dbReference type="ChEBI" id="CHEBI:43474"/>
        <dbReference type="ChEBI" id="CHEBI:57305"/>
        <dbReference type="ChEBI" id="CHEBI:58681"/>
        <dbReference type="ChEBI" id="CHEBI:143788"/>
        <dbReference type="ChEBI" id="CHEBI:456216"/>
        <dbReference type="EC" id="6.3.4.13"/>
    </reaction>
</comment>
<dbReference type="InterPro" id="IPR020559">
    <property type="entry name" value="PRibGlycinamide_synth_CS"/>
</dbReference>
<dbReference type="InterPro" id="IPR011761">
    <property type="entry name" value="ATP-grasp"/>
</dbReference>
<dbReference type="Gene3D" id="3.40.50.20">
    <property type="match status" value="1"/>
</dbReference>
<reference evidence="16" key="1">
    <citation type="journal article" date="2019" name="Int. J. Syst. Evol. Microbiol.">
        <title>The Global Catalogue of Microorganisms (GCM) 10K type strain sequencing project: providing services to taxonomists for standard genome sequencing and annotation.</title>
        <authorList>
            <consortium name="The Broad Institute Genomics Platform"/>
            <consortium name="The Broad Institute Genome Sequencing Center for Infectious Disease"/>
            <person name="Wu L."/>
            <person name="Ma J."/>
        </authorList>
    </citation>
    <scope>NUCLEOTIDE SEQUENCE [LARGE SCALE GENOMIC DNA]</scope>
    <source>
        <strain evidence="16">CCUG 54822</strain>
    </source>
</reference>
<dbReference type="PANTHER" id="PTHR43472">
    <property type="entry name" value="PHOSPHORIBOSYLAMINE--GLYCINE LIGASE"/>
    <property type="match status" value="1"/>
</dbReference>
<evidence type="ECO:0000256" key="9">
    <source>
        <dbReference type="ARBA" id="ARBA00038345"/>
    </source>
</evidence>
<protein>
    <recommendedName>
        <fullName evidence="4 12">Phosphoribosylamine--glycine ligase</fullName>
        <ecNumber evidence="4 12">6.3.4.13</ecNumber>
    </recommendedName>
    <alternativeName>
        <fullName evidence="12">GARS</fullName>
    </alternativeName>
    <alternativeName>
        <fullName evidence="10 12">Glycinamide ribonucleotide synthetase</fullName>
    </alternativeName>
    <alternativeName>
        <fullName evidence="11 12">Phosphoribosylglycinamide synthetase</fullName>
    </alternativeName>
</protein>
<dbReference type="Gene3D" id="3.30.1490.20">
    <property type="entry name" value="ATP-grasp fold, A domain"/>
    <property type="match status" value="1"/>
</dbReference>
<evidence type="ECO:0000256" key="2">
    <source>
        <dbReference type="ARBA" id="ARBA00001946"/>
    </source>
</evidence>
<dbReference type="InterPro" id="IPR013815">
    <property type="entry name" value="ATP_grasp_subdomain_1"/>
</dbReference>
<dbReference type="SUPFAM" id="SSF56059">
    <property type="entry name" value="Glutathione synthetase ATP-binding domain-like"/>
    <property type="match status" value="1"/>
</dbReference>
<dbReference type="Pfam" id="PF02843">
    <property type="entry name" value="GARS_C"/>
    <property type="match status" value="1"/>
</dbReference>
<dbReference type="InterPro" id="IPR020561">
    <property type="entry name" value="PRibGlycinamid_synth_ATP-grasp"/>
</dbReference>
<evidence type="ECO:0000313" key="15">
    <source>
        <dbReference type="EMBL" id="MFD1360856.1"/>
    </source>
</evidence>
<evidence type="ECO:0000256" key="13">
    <source>
        <dbReference type="PROSITE-ProRule" id="PRU00409"/>
    </source>
</evidence>
<dbReference type="SUPFAM" id="SSF51246">
    <property type="entry name" value="Rudiment single hybrid motif"/>
    <property type="match status" value="1"/>
</dbReference>
<dbReference type="HAMAP" id="MF_00138">
    <property type="entry name" value="GARS"/>
    <property type="match status" value="1"/>
</dbReference>
<dbReference type="InterPro" id="IPR020562">
    <property type="entry name" value="PRibGlycinamide_synth_N"/>
</dbReference>
<evidence type="ECO:0000256" key="11">
    <source>
        <dbReference type="ARBA" id="ARBA00042864"/>
    </source>
</evidence>
<comment type="pathway">
    <text evidence="3 12">Purine metabolism; IMP biosynthesis via de novo pathway; N(1)-(5-phospho-D-ribosyl)glycinamide from 5-phospho-alpha-D-ribose 1-diphosphate: step 2/2.</text>
</comment>
<keyword evidence="6 13" id="KW-0547">Nucleotide-binding</keyword>
<dbReference type="Gene3D" id="3.90.600.10">
    <property type="entry name" value="Phosphoribosylglycinamide synthetase, C-terminal domain"/>
    <property type="match status" value="1"/>
</dbReference>
<dbReference type="PANTHER" id="PTHR43472:SF1">
    <property type="entry name" value="PHOSPHORIBOSYLAMINE--GLYCINE LIGASE, CHLOROPLASTIC"/>
    <property type="match status" value="1"/>
</dbReference>
<evidence type="ECO:0000256" key="6">
    <source>
        <dbReference type="ARBA" id="ARBA00022741"/>
    </source>
</evidence>
<evidence type="ECO:0000256" key="12">
    <source>
        <dbReference type="HAMAP-Rule" id="MF_00138"/>
    </source>
</evidence>
<dbReference type="GO" id="GO:0004637">
    <property type="term" value="F:phosphoribosylamine-glycine ligase activity"/>
    <property type="evidence" value="ECO:0007669"/>
    <property type="project" value="UniProtKB-EC"/>
</dbReference>
<dbReference type="EC" id="6.3.4.13" evidence="4 12"/>
<dbReference type="InterPro" id="IPR011054">
    <property type="entry name" value="Rudment_hybrid_motif"/>
</dbReference>
<dbReference type="NCBIfam" id="TIGR00877">
    <property type="entry name" value="purD"/>
    <property type="match status" value="1"/>
</dbReference>
<dbReference type="Pfam" id="PF02844">
    <property type="entry name" value="GARS_N"/>
    <property type="match status" value="1"/>
</dbReference>
<comment type="similarity">
    <text evidence="9 12">Belongs to the GARS family.</text>
</comment>
<organism evidence="15 16">
    <name type="scientific">Lentibacillus salinarum</name>
    <dbReference type="NCBI Taxonomy" id="446820"/>
    <lineage>
        <taxon>Bacteria</taxon>
        <taxon>Bacillati</taxon>
        <taxon>Bacillota</taxon>
        <taxon>Bacilli</taxon>
        <taxon>Bacillales</taxon>
        <taxon>Bacillaceae</taxon>
        <taxon>Lentibacillus</taxon>
    </lineage>
</organism>
<proteinExistence type="inferred from homology"/>
<dbReference type="InterPro" id="IPR037123">
    <property type="entry name" value="PRibGlycinamide_synth_C_sf"/>
</dbReference>
<evidence type="ECO:0000256" key="1">
    <source>
        <dbReference type="ARBA" id="ARBA00001936"/>
    </source>
</evidence>
<keyword evidence="8 13" id="KW-0067">ATP-binding</keyword>
<keyword evidence="7 12" id="KW-0658">Purine biosynthesis</keyword>
<evidence type="ECO:0000259" key="14">
    <source>
        <dbReference type="PROSITE" id="PS50975"/>
    </source>
</evidence>
<dbReference type="Gene3D" id="3.30.470.20">
    <property type="entry name" value="ATP-grasp fold, B domain"/>
    <property type="match status" value="1"/>
</dbReference>
<evidence type="ECO:0000256" key="5">
    <source>
        <dbReference type="ARBA" id="ARBA00022598"/>
    </source>
</evidence>
<dbReference type="RefSeq" id="WP_382397838.1">
    <property type="nucleotide sequence ID" value="NZ_JBHTNH010000003.1"/>
</dbReference>
<evidence type="ECO:0000256" key="10">
    <source>
        <dbReference type="ARBA" id="ARBA00042242"/>
    </source>
</evidence>
<evidence type="ECO:0000313" key="16">
    <source>
        <dbReference type="Proteomes" id="UP001597178"/>
    </source>
</evidence>
<dbReference type="SMART" id="SM01210">
    <property type="entry name" value="GARS_C"/>
    <property type="match status" value="1"/>
</dbReference>
<comment type="cofactor">
    <cofactor evidence="2">
        <name>Mg(2+)</name>
        <dbReference type="ChEBI" id="CHEBI:18420"/>
    </cofactor>
</comment>
<dbReference type="EMBL" id="JBHTNH010000003">
    <property type="protein sequence ID" value="MFD1360856.1"/>
    <property type="molecule type" value="Genomic_DNA"/>
</dbReference>
<dbReference type="InterPro" id="IPR000115">
    <property type="entry name" value="PRibGlycinamide_synth"/>
</dbReference>
<dbReference type="SUPFAM" id="SSF52440">
    <property type="entry name" value="PreATP-grasp domain"/>
    <property type="match status" value="1"/>
</dbReference>
<dbReference type="InterPro" id="IPR016185">
    <property type="entry name" value="PreATP-grasp_dom_sf"/>
</dbReference>
<accession>A0ABW3ZR38</accession>
<gene>
    <name evidence="12 15" type="primary">purD</name>
    <name evidence="15" type="ORF">ACFQ4A_04080</name>
</gene>
<dbReference type="InterPro" id="IPR020560">
    <property type="entry name" value="PRibGlycinamide_synth_C-dom"/>
</dbReference>
<dbReference type="PROSITE" id="PS50975">
    <property type="entry name" value="ATP_GRASP"/>
    <property type="match status" value="1"/>
</dbReference>
<evidence type="ECO:0000256" key="8">
    <source>
        <dbReference type="ARBA" id="ARBA00022840"/>
    </source>
</evidence>
<evidence type="ECO:0000256" key="4">
    <source>
        <dbReference type="ARBA" id="ARBA00013255"/>
    </source>
</evidence>
<evidence type="ECO:0000256" key="7">
    <source>
        <dbReference type="ARBA" id="ARBA00022755"/>
    </source>
</evidence>
<dbReference type="Proteomes" id="UP001597178">
    <property type="component" value="Unassembled WGS sequence"/>
</dbReference>
<feature type="domain" description="ATP-grasp" evidence="14">
    <location>
        <begin position="107"/>
        <end position="313"/>
    </location>
</feature>
<name>A0ABW3ZR38_9BACI</name>
<dbReference type="PROSITE" id="PS00184">
    <property type="entry name" value="GARS"/>
    <property type="match status" value="1"/>
</dbReference>
<dbReference type="Pfam" id="PF01071">
    <property type="entry name" value="GARS_A"/>
    <property type="match status" value="1"/>
</dbReference>
<keyword evidence="5 12" id="KW-0436">Ligase</keyword>
<evidence type="ECO:0000256" key="3">
    <source>
        <dbReference type="ARBA" id="ARBA00005174"/>
    </source>
</evidence>
<sequence>MNLLVIGRGGREHSIAMKLAESDRTNHIYAAPGNGGMADVATCVTIDELEIDKLINFARQKAIDLTIVGPEEPLLAGIADRFDEAGLAIFAPTKEAALIEGSKHYAKKFMENYHIPTAAYASFTDADEAKAYIEEKGAPIVVKADGLAAGKGVTVAATVKEAWKAVDDILVHGAFLKAGKAVVIEECLSGEEFSLMAFVHENRVFPMIPARDHKRAYDHDRGPNTGGMAAFAPAQTVSPDTLAFAAEHVLQKAADGMMEAGAPFTGILYAGLIMTEAGPKVIEFNARFGDPETQVVLPLLKNGLLQVFQDVLNGKDPGLQWEEQCCAGVVVAAKGYPGSYEKGMRLPDIRPDAKTFVVHAGTRKTDAGLVSDGGRVLLAGAKGADLADAAAAAYQWLGQHVQSENFFYRKDIGQRESDAVVHKAP</sequence>
<comment type="cofactor">
    <cofactor evidence="1">
        <name>Mn(2+)</name>
        <dbReference type="ChEBI" id="CHEBI:29035"/>
    </cofactor>
</comment>
<comment type="caution">
    <text evidence="15">The sequence shown here is derived from an EMBL/GenBank/DDBJ whole genome shotgun (WGS) entry which is preliminary data.</text>
</comment>
<dbReference type="SMART" id="SM01209">
    <property type="entry name" value="GARS_A"/>
    <property type="match status" value="1"/>
</dbReference>
<keyword evidence="16" id="KW-1185">Reference proteome</keyword>